<evidence type="ECO:0000313" key="8">
    <source>
        <dbReference type="EMBL" id="AQQ09747.1"/>
    </source>
</evidence>
<dbReference type="InterPro" id="IPR002293">
    <property type="entry name" value="AA/rel_permease1"/>
</dbReference>
<dbReference type="InterPro" id="IPR050367">
    <property type="entry name" value="APC_superfamily"/>
</dbReference>
<evidence type="ECO:0000256" key="4">
    <source>
        <dbReference type="ARBA" id="ARBA00022989"/>
    </source>
</evidence>
<feature type="transmembrane region" description="Helical" evidence="6">
    <location>
        <begin position="320"/>
        <end position="337"/>
    </location>
</feature>
<name>A0A1Q2HQL8_9BACT</name>
<dbReference type="PANTHER" id="PTHR42770">
    <property type="entry name" value="AMINO ACID TRANSPORTER-RELATED"/>
    <property type="match status" value="1"/>
</dbReference>
<keyword evidence="9" id="KW-1185">Reference proteome</keyword>
<evidence type="ECO:0000259" key="7">
    <source>
        <dbReference type="PROSITE" id="PS51094"/>
    </source>
</evidence>
<evidence type="ECO:0000256" key="3">
    <source>
        <dbReference type="ARBA" id="ARBA00022692"/>
    </source>
</evidence>
<dbReference type="Pfam" id="PF13520">
    <property type="entry name" value="AA_permease_2"/>
    <property type="match status" value="1"/>
</dbReference>
<feature type="transmembrane region" description="Helical" evidence="6">
    <location>
        <begin position="190"/>
        <end position="210"/>
    </location>
</feature>
<dbReference type="Pfam" id="PF00359">
    <property type="entry name" value="PTS_EIIA_2"/>
    <property type="match status" value="1"/>
</dbReference>
<keyword evidence="2" id="KW-1003">Cell membrane</keyword>
<evidence type="ECO:0000256" key="6">
    <source>
        <dbReference type="SAM" id="Phobius"/>
    </source>
</evidence>
<dbReference type="GO" id="GO:0005886">
    <property type="term" value="C:plasma membrane"/>
    <property type="evidence" value="ECO:0007669"/>
    <property type="project" value="UniProtKB-SubCell"/>
</dbReference>
<feature type="transmembrane region" description="Helical" evidence="6">
    <location>
        <begin position="405"/>
        <end position="423"/>
    </location>
</feature>
<proteinExistence type="predicted"/>
<feature type="transmembrane region" description="Helical" evidence="6">
    <location>
        <begin position="152"/>
        <end position="170"/>
    </location>
</feature>
<feature type="transmembrane region" description="Helical" evidence="6">
    <location>
        <begin position="40"/>
        <end position="62"/>
    </location>
</feature>
<dbReference type="Gene3D" id="1.20.1740.10">
    <property type="entry name" value="Amino acid/polyamine transporter I"/>
    <property type="match status" value="1"/>
</dbReference>
<feature type="domain" description="PTS EIIA type-2" evidence="7">
    <location>
        <begin position="472"/>
        <end position="614"/>
    </location>
</feature>
<dbReference type="SUPFAM" id="SSF55804">
    <property type="entry name" value="Phoshotransferase/anion transport protein"/>
    <property type="match status" value="1"/>
</dbReference>
<dbReference type="InterPro" id="IPR002178">
    <property type="entry name" value="PTS_EIIA_type-2_dom"/>
</dbReference>
<dbReference type="CDD" id="cd00211">
    <property type="entry name" value="PTS_IIA_fru"/>
    <property type="match status" value="1"/>
</dbReference>
<organism evidence="8 9">
    <name type="scientific">Sedimentisphaera cyanobacteriorum</name>
    <dbReference type="NCBI Taxonomy" id="1940790"/>
    <lineage>
        <taxon>Bacteria</taxon>
        <taxon>Pseudomonadati</taxon>
        <taxon>Planctomycetota</taxon>
        <taxon>Phycisphaerae</taxon>
        <taxon>Sedimentisphaerales</taxon>
        <taxon>Sedimentisphaeraceae</taxon>
        <taxon>Sedimentisphaera</taxon>
    </lineage>
</organism>
<dbReference type="EMBL" id="CP019633">
    <property type="protein sequence ID" value="AQQ09747.1"/>
    <property type="molecule type" value="Genomic_DNA"/>
</dbReference>
<evidence type="ECO:0000256" key="1">
    <source>
        <dbReference type="ARBA" id="ARBA00004651"/>
    </source>
</evidence>
<dbReference type="KEGG" id="pbu:L21SP3_01559"/>
<dbReference type="GO" id="GO:0022857">
    <property type="term" value="F:transmembrane transporter activity"/>
    <property type="evidence" value="ECO:0007669"/>
    <property type="project" value="InterPro"/>
</dbReference>
<evidence type="ECO:0000256" key="5">
    <source>
        <dbReference type="ARBA" id="ARBA00023136"/>
    </source>
</evidence>
<feature type="transmembrane region" description="Helical" evidence="6">
    <location>
        <begin position="12"/>
        <end position="34"/>
    </location>
</feature>
<feature type="transmembrane region" description="Helical" evidence="6">
    <location>
        <begin position="222"/>
        <end position="248"/>
    </location>
</feature>
<dbReference type="InterPro" id="IPR016152">
    <property type="entry name" value="PTrfase/Anion_transptr"/>
</dbReference>
<protein>
    <submittedName>
        <fullName evidence="8">Putative amino acid permease YhdG</fullName>
    </submittedName>
</protein>
<evidence type="ECO:0000256" key="2">
    <source>
        <dbReference type="ARBA" id="ARBA00022475"/>
    </source>
</evidence>
<comment type="subcellular location">
    <subcellularLocation>
        <location evidence="1">Cell membrane</location>
        <topology evidence="1">Multi-pass membrane protein</topology>
    </subcellularLocation>
</comment>
<dbReference type="PANTHER" id="PTHR42770:SF7">
    <property type="entry name" value="MEMBRANE PROTEIN"/>
    <property type="match status" value="1"/>
</dbReference>
<feature type="transmembrane region" description="Helical" evidence="6">
    <location>
        <begin position="129"/>
        <end position="145"/>
    </location>
</feature>
<dbReference type="Proteomes" id="UP000188273">
    <property type="component" value="Chromosome"/>
</dbReference>
<accession>A0A1Q2HQL8</accession>
<keyword evidence="3 6" id="KW-0812">Transmembrane</keyword>
<feature type="transmembrane region" description="Helical" evidence="6">
    <location>
        <begin position="343"/>
        <end position="361"/>
    </location>
</feature>
<feature type="transmembrane region" description="Helical" evidence="6">
    <location>
        <begin position="83"/>
        <end position="109"/>
    </location>
</feature>
<dbReference type="RefSeq" id="WP_077540319.1">
    <property type="nucleotide sequence ID" value="NZ_CP019633.1"/>
</dbReference>
<keyword evidence="5 6" id="KW-0472">Membrane</keyword>
<dbReference type="PROSITE" id="PS51094">
    <property type="entry name" value="PTS_EIIA_TYPE_2"/>
    <property type="match status" value="1"/>
</dbReference>
<dbReference type="AlphaFoldDB" id="A0A1Q2HQL8"/>
<evidence type="ECO:0000313" key="9">
    <source>
        <dbReference type="Proteomes" id="UP000188273"/>
    </source>
</evidence>
<dbReference type="OrthoDB" id="9762947at2"/>
<sequence>MPKLERSLSMLDVFCLSSGAMISSGLFVLPAIAYSQAGPAAVLSYIFASLLIVPGLLSKVELATAMPRSGGTYFYVQRSLGSLWGIFTGLANWFSLALKSAFAIIGIIALVEVAASMIDLQLTPLQMKIAGAGCCLFFTFLNIISVKSTTRFQIVLVAGLLITLTLYITVGFNSVKVSRFENFMPHKWSSVFATAGLVFISFGGLTKVANIAEEVRNPARNLTLGMILAWLIVSLFYLLTIIVTIGVLEPEELKSSYAPIALAAKAFMSNPGFILLSIAALTAYITTANGGLLAASRAPLAMSRDKLLPAVLGRVGKTQTPYVSIIITSLIMIAAIATLEIEILVKTASTLMIVLFILDNASVIIMRESRIQSYRPEFRTPLYPYLNIIAIILYCLLIIDMGFVPLAISAGFFLLSILWYLLFTRHRVQSYSAVMRIVERVSDKQLKTSTLENELREILLERDNIVEDRFDRLIRNCEIIDIPDSPPPETLFSQIASSMAEKVGADRTQLYEKFIQREKQSATIVEPGLAIPHIVVDGREVFCVSVIRAKQGIKFPSSDEPVKIIFALAGSADQRNFHLRALMAIAQTLQQKKFVESSLAARTTEDIRSLILLSSRKRDAN</sequence>
<reference evidence="9" key="1">
    <citation type="submission" date="2017-02" db="EMBL/GenBank/DDBJ databases">
        <title>Comparative genomics and description of representatives of a novel lineage of planctomycetes thriving in anoxic sediments.</title>
        <authorList>
            <person name="Spring S."/>
            <person name="Bunk B."/>
            <person name="Sproer C."/>
            <person name="Klenk H.-P."/>
        </authorList>
    </citation>
    <scope>NUCLEOTIDE SEQUENCE [LARGE SCALE GENOMIC DNA]</scope>
    <source>
        <strain evidence="9">L21-RPul-D3</strain>
    </source>
</reference>
<dbReference type="STRING" id="1940790.L21SP3_01559"/>
<dbReference type="Gene3D" id="3.40.930.10">
    <property type="entry name" value="Mannitol-specific EII, Chain A"/>
    <property type="match status" value="1"/>
</dbReference>
<feature type="transmembrane region" description="Helical" evidence="6">
    <location>
        <begin position="382"/>
        <end position="399"/>
    </location>
</feature>
<feature type="transmembrane region" description="Helical" evidence="6">
    <location>
        <begin position="273"/>
        <end position="300"/>
    </location>
</feature>
<keyword evidence="4 6" id="KW-1133">Transmembrane helix</keyword>
<gene>
    <name evidence="8" type="primary">yhdG_1</name>
    <name evidence="8" type="ORF">L21SP3_01559</name>
</gene>